<dbReference type="CDD" id="cd07346">
    <property type="entry name" value="ABC_6TM_exporters"/>
    <property type="match status" value="1"/>
</dbReference>
<keyword evidence="4 10" id="KW-0067">ATP-binding</keyword>
<reference evidence="10" key="1">
    <citation type="submission" date="2021-04" db="EMBL/GenBank/DDBJ databases">
        <authorList>
            <person name="Hartkoorn R.C."/>
            <person name="Beaudoing E."/>
            <person name="Hot D."/>
        </authorList>
    </citation>
    <scope>NUCLEOTIDE SEQUENCE</scope>
    <source>
        <strain evidence="10">NRRL B-16292</strain>
    </source>
</reference>
<feature type="transmembrane region" description="Helical" evidence="7">
    <location>
        <begin position="28"/>
        <end position="50"/>
    </location>
</feature>
<dbReference type="SUPFAM" id="SSF90123">
    <property type="entry name" value="ABC transporter transmembrane region"/>
    <property type="match status" value="1"/>
</dbReference>
<dbReference type="Gene3D" id="1.20.1560.10">
    <property type="entry name" value="ABC transporter type 1, transmembrane domain"/>
    <property type="match status" value="1"/>
</dbReference>
<keyword evidence="11" id="KW-1185">Reference proteome</keyword>
<dbReference type="InterPro" id="IPR011527">
    <property type="entry name" value="ABC1_TM_dom"/>
</dbReference>
<name>A0ABY5VWN0_9ACTN</name>
<dbReference type="InterPro" id="IPR036640">
    <property type="entry name" value="ABC1_TM_sf"/>
</dbReference>
<sequence>MSTDTLPVADTRQVVRAAGRLIAADKGAVAVTVLLNVLAAAAALGAPYLLGRIIDAVTGPRVAGAPIDALAAAVLLCALAHMMLARWALLLGYRFGERTAARIRTGFLSRAMNLPASTVERVRPGDLAARGTTDVDAVAGTLRDVLPGVFVAGTQVLFLVGAVLVLDPLLGVAGLLGLSGIVLVGRWYLRRARSAYLEEGAANSDLAEELAATTAGARTIEAFRLYRSRLTVGRAAIARTKRSRLATLRLRSVYFPVAEGSYNIPVVLVLLIGGLLYLDGRITLGTVVAAILYLRQLIGPMDTILIWLEQLQSSSASFARVEGLAAVPPAPATAAAAPASDRIEVTGVRYAYPGGPDVLHDVHLTVQPGERLAIVGLSGAGKSTLGRLLAGVHRPHTGTVTVGGVAVADLPPDLLRRQVVLVTQEHHVFRETLRDNLMVAAPDDRMREALRTVGADWASDLDTDLGEHPPTGAQAQQLALARVLLADPHTVILDEATALLDPRAARAAERALAAVLHNRTVIAIAHRLQTAHDADRIAVMDAGRIIELGTHDDLITRHGPYAALWRQWHG</sequence>
<dbReference type="SUPFAM" id="SSF52540">
    <property type="entry name" value="P-loop containing nucleoside triphosphate hydrolases"/>
    <property type="match status" value="1"/>
</dbReference>
<evidence type="ECO:0000256" key="7">
    <source>
        <dbReference type="SAM" id="Phobius"/>
    </source>
</evidence>
<comment type="subcellular location">
    <subcellularLocation>
        <location evidence="1">Cell membrane</location>
        <topology evidence="1">Multi-pass membrane protein</topology>
    </subcellularLocation>
</comment>
<evidence type="ECO:0000256" key="5">
    <source>
        <dbReference type="ARBA" id="ARBA00022989"/>
    </source>
</evidence>
<evidence type="ECO:0000313" key="11">
    <source>
        <dbReference type="Proteomes" id="UP001059617"/>
    </source>
</evidence>
<feature type="transmembrane region" description="Helical" evidence="7">
    <location>
        <begin position="70"/>
        <end position="93"/>
    </location>
</feature>
<dbReference type="Proteomes" id="UP001059617">
    <property type="component" value="Chromosome"/>
</dbReference>
<evidence type="ECO:0000259" key="9">
    <source>
        <dbReference type="PROSITE" id="PS50929"/>
    </source>
</evidence>
<dbReference type="Gene3D" id="3.40.50.300">
    <property type="entry name" value="P-loop containing nucleotide triphosphate hydrolases"/>
    <property type="match status" value="1"/>
</dbReference>
<dbReference type="InterPro" id="IPR003593">
    <property type="entry name" value="AAA+_ATPase"/>
</dbReference>
<dbReference type="InterPro" id="IPR003439">
    <property type="entry name" value="ABC_transporter-like_ATP-bd"/>
</dbReference>
<evidence type="ECO:0000256" key="4">
    <source>
        <dbReference type="ARBA" id="ARBA00022840"/>
    </source>
</evidence>
<keyword evidence="5 7" id="KW-1133">Transmembrane helix</keyword>
<protein>
    <submittedName>
        <fullName evidence="10">ABC transporter ATP-binding protein/permease</fullName>
    </submittedName>
</protein>
<feature type="domain" description="ABC transmembrane type-1" evidence="9">
    <location>
        <begin position="30"/>
        <end position="313"/>
    </location>
</feature>
<dbReference type="PROSITE" id="PS50929">
    <property type="entry name" value="ABC_TM1F"/>
    <property type="match status" value="1"/>
</dbReference>
<evidence type="ECO:0000256" key="3">
    <source>
        <dbReference type="ARBA" id="ARBA00022741"/>
    </source>
</evidence>
<gene>
    <name evidence="10" type="ORF">Dfulv_44950</name>
</gene>
<proteinExistence type="predicted"/>
<evidence type="ECO:0000256" key="1">
    <source>
        <dbReference type="ARBA" id="ARBA00004651"/>
    </source>
</evidence>
<evidence type="ECO:0000256" key="2">
    <source>
        <dbReference type="ARBA" id="ARBA00022692"/>
    </source>
</evidence>
<dbReference type="InterPro" id="IPR027417">
    <property type="entry name" value="P-loop_NTPase"/>
</dbReference>
<evidence type="ECO:0000259" key="8">
    <source>
        <dbReference type="PROSITE" id="PS50893"/>
    </source>
</evidence>
<organism evidence="10 11">
    <name type="scientific">Dactylosporangium fulvum</name>
    <dbReference type="NCBI Taxonomy" id="53359"/>
    <lineage>
        <taxon>Bacteria</taxon>
        <taxon>Bacillati</taxon>
        <taxon>Actinomycetota</taxon>
        <taxon>Actinomycetes</taxon>
        <taxon>Micromonosporales</taxon>
        <taxon>Micromonosporaceae</taxon>
        <taxon>Dactylosporangium</taxon>
    </lineage>
</organism>
<dbReference type="RefSeq" id="WP_259859913.1">
    <property type="nucleotide sequence ID" value="NZ_BAAAST010000147.1"/>
</dbReference>
<feature type="domain" description="ABC transporter" evidence="8">
    <location>
        <begin position="343"/>
        <end position="567"/>
    </location>
</feature>
<dbReference type="Pfam" id="PF00664">
    <property type="entry name" value="ABC_membrane"/>
    <property type="match status" value="1"/>
</dbReference>
<feature type="transmembrane region" description="Helical" evidence="7">
    <location>
        <begin position="172"/>
        <end position="189"/>
    </location>
</feature>
<keyword evidence="2 7" id="KW-0812">Transmembrane</keyword>
<dbReference type="Pfam" id="PF00005">
    <property type="entry name" value="ABC_tran"/>
    <property type="match status" value="1"/>
</dbReference>
<keyword evidence="6 7" id="KW-0472">Membrane</keyword>
<accession>A0ABY5VWN0</accession>
<dbReference type="SMART" id="SM00382">
    <property type="entry name" value="AAA"/>
    <property type="match status" value="1"/>
</dbReference>
<evidence type="ECO:0000313" key="10">
    <source>
        <dbReference type="EMBL" id="UWP82142.1"/>
    </source>
</evidence>
<keyword evidence="3" id="KW-0547">Nucleotide-binding</keyword>
<dbReference type="InterPro" id="IPR039421">
    <property type="entry name" value="Type_1_exporter"/>
</dbReference>
<dbReference type="PANTHER" id="PTHR43394:SF1">
    <property type="entry name" value="ATP-BINDING CASSETTE SUB-FAMILY B MEMBER 10, MITOCHONDRIAL"/>
    <property type="match status" value="1"/>
</dbReference>
<dbReference type="PROSITE" id="PS50893">
    <property type="entry name" value="ABC_TRANSPORTER_2"/>
    <property type="match status" value="1"/>
</dbReference>
<evidence type="ECO:0000256" key="6">
    <source>
        <dbReference type="ARBA" id="ARBA00023136"/>
    </source>
</evidence>
<dbReference type="GO" id="GO:0005524">
    <property type="term" value="F:ATP binding"/>
    <property type="evidence" value="ECO:0007669"/>
    <property type="project" value="UniProtKB-KW"/>
</dbReference>
<dbReference type="EMBL" id="CP073720">
    <property type="protein sequence ID" value="UWP82142.1"/>
    <property type="molecule type" value="Genomic_DNA"/>
</dbReference>
<reference evidence="10" key="2">
    <citation type="submission" date="2022-09" db="EMBL/GenBank/DDBJ databases">
        <title>Biosynthetic gene clusters of Dactylosporangioum fulvum.</title>
        <authorList>
            <person name="Caradec T."/>
        </authorList>
    </citation>
    <scope>NUCLEOTIDE SEQUENCE</scope>
    <source>
        <strain evidence="10">NRRL B-16292</strain>
    </source>
</reference>
<dbReference type="PANTHER" id="PTHR43394">
    <property type="entry name" value="ATP-DEPENDENT PERMEASE MDL1, MITOCHONDRIAL"/>
    <property type="match status" value="1"/>
</dbReference>
<feature type="transmembrane region" description="Helical" evidence="7">
    <location>
        <begin position="253"/>
        <end position="278"/>
    </location>
</feature>